<evidence type="ECO:0000313" key="1">
    <source>
        <dbReference type="EMBL" id="GLQ93244.1"/>
    </source>
</evidence>
<organism evidence="1 2">
    <name type="scientific">Dyella acidisoli</name>
    <dbReference type="NCBI Taxonomy" id="1867834"/>
    <lineage>
        <taxon>Bacteria</taxon>
        <taxon>Pseudomonadati</taxon>
        <taxon>Pseudomonadota</taxon>
        <taxon>Gammaproteobacteria</taxon>
        <taxon>Lysobacterales</taxon>
        <taxon>Rhodanobacteraceae</taxon>
        <taxon>Dyella</taxon>
    </lineage>
</organism>
<gene>
    <name evidence="1" type="ORF">GCM10007901_21950</name>
</gene>
<name>A0ABQ5XS77_9GAMM</name>
<dbReference type="EMBL" id="BSOB01000017">
    <property type="protein sequence ID" value="GLQ93244.1"/>
    <property type="molecule type" value="Genomic_DNA"/>
</dbReference>
<keyword evidence="2" id="KW-1185">Reference proteome</keyword>
<accession>A0ABQ5XS77</accession>
<proteinExistence type="predicted"/>
<protein>
    <submittedName>
        <fullName evidence="1">Uncharacterized protein</fullName>
    </submittedName>
</protein>
<evidence type="ECO:0000313" key="2">
    <source>
        <dbReference type="Proteomes" id="UP001156670"/>
    </source>
</evidence>
<dbReference type="Proteomes" id="UP001156670">
    <property type="component" value="Unassembled WGS sequence"/>
</dbReference>
<comment type="caution">
    <text evidence="1">The sequence shown here is derived from an EMBL/GenBank/DDBJ whole genome shotgun (WGS) entry which is preliminary data.</text>
</comment>
<sequence length="63" mass="7220">MRAFAQNRVRLFSNVTDFKLSESMASKGTFWQDDTQAWQTSGLSQIDHMDDTVCINLHMSSFS</sequence>
<reference evidence="2" key="1">
    <citation type="journal article" date="2019" name="Int. J. Syst. Evol. Microbiol.">
        <title>The Global Catalogue of Microorganisms (GCM) 10K type strain sequencing project: providing services to taxonomists for standard genome sequencing and annotation.</title>
        <authorList>
            <consortium name="The Broad Institute Genomics Platform"/>
            <consortium name="The Broad Institute Genome Sequencing Center for Infectious Disease"/>
            <person name="Wu L."/>
            <person name="Ma J."/>
        </authorList>
    </citation>
    <scope>NUCLEOTIDE SEQUENCE [LARGE SCALE GENOMIC DNA]</scope>
    <source>
        <strain evidence="2">NBRC 111980</strain>
    </source>
</reference>